<evidence type="ECO:0000256" key="4">
    <source>
        <dbReference type="ARBA" id="ARBA00022679"/>
    </source>
</evidence>
<dbReference type="EMBL" id="CACTIH010001817">
    <property type="protein sequence ID" value="CAA2964007.1"/>
    <property type="molecule type" value="Genomic_DNA"/>
</dbReference>
<dbReference type="AlphaFoldDB" id="A0A8S0Q9F9"/>
<gene>
    <name evidence="9" type="ORF">OLEA9_A114894</name>
</gene>
<dbReference type="GO" id="GO:0005737">
    <property type="term" value="C:cytoplasm"/>
    <property type="evidence" value="ECO:0007669"/>
    <property type="project" value="TreeGrafter"/>
</dbReference>
<dbReference type="PANTHER" id="PTHR21461">
    <property type="entry name" value="GLYCOSYLTRANSFERASE FAMILY 92 PROTEIN"/>
    <property type="match status" value="1"/>
</dbReference>
<evidence type="ECO:0000256" key="5">
    <source>
        <dbReference type="ARBA" id="ARBA00022692"/>
    </source>
</evidence>
<evidence type="ECO:0000256" key="6">
    <source>
        <dbReference type="ARBA" id="ARBA00022989"/>
    </source>
</evidence>
<dbReference type="Pfam" id="PF01697">
    <property type="entry name" value="Glyco_transf_92"/>
    <property type="match status" value="1"/>
</dbReference>
<dbReference type="OrthoDB" id="2526284at2759"/>
<dbReference type="GO" id="GO:0016020">
    <property type="term" value="C:membrane"/>
    <property type="evidence" value="ECO:0007669"/>
    <property type="project" value="UniProtKB-SubCell"/>
</dbReference>
<evidence type="ECO:0000256" key="1">
    <source>
        <dbReference type="ARBA" id="ARBA00004167"/>
    </source>
</evidence>
<keyword evidence="6" id="KW-1133">Transmembrane helix</keyword>
<name>A0A8S0Q9F9_OLEEU</name>
<dbReference type="GO" id="GO:0016757">
    <property type="term" value="F:glycosyltransferase activity"/>
    <property type="evidence" value="ECO:0007669"/>
    <property type="project" value="UniProtKB-UniRule"/>
</dbReference>
<dbReference type="EC" id="2.4.1.-" evidence="8"/>
<keyword evidence="7" id="KW-0472">Membrane</keyword>
<evidence type="ECO:0000256" key="8">
    <source>
        <dbReference type="RuleBase" id="RU366017"/>
    </source>
</evidence>
<organism evidence="9 10">
    <name type="scientific">Olea europaea subsp. europaea</name>
    <dbReference type="NCBI Taxonomy" id="158383"/>
    <lineage>
        <taxon>Eukaryota</taxon>
        <taxon>Viridiplantae</taxon>
        <taxon>Streptophyta</taxon>
        <taxon>Embryophyta</taxon>
        <taxon>Tracheophyta</taxon>
        <taxon>Spermatophyta</taxon>
        <taxon>Magnoliopsida</taxon>
        <taxon>eudicotyledons</taxon>
        <taxon>Gunneridae</taxon>
        <taxon>Pentapetalae</taxon>
        <taxon>asterids</taxon>
        <taxon>lamiids</taxon>
        <taxon>Lamiales</taxon>
        <taxon>Oleaceae</taxon>
        <taxon>Oleeae</taxon>
        <taxon>Olea</taxon>
    </lineage>
</organism>
<keyword evidence="10" id="KW-1185">Reference proteome</keyword>
<protein>
    <recommendedName>
        <fullName evidence="8">Glycosyltransferase family 92 protein</fullName>
        <ecNumber evidence="8">2.4.1.-</ecNumber>
    </recommendedName>
</protein>
<comment type="caution">
    <text evidence="9">The sequence shown here is derived from an EMBL/GenBank/DDBJ whole genome shotgun (WGS) entry which is preliminary data.</text>
</comment>
<accession>A0A8S0Q9F9</accession>
<evidence type="ECO:0000313" key="9">
    <source>
        <dbReference type="EMBL" id="CAA2964007.1"/>
    </source>
</evidence>
<dbReference type="PANTHER" id="PTHR21461:SF56">
    <property type="entry name" value="GALACTAN BETA-1,4-GALACTOSYLTRANSFERASE GALS1"/>
    <property type="match status" value="1"/>
</dbReference>
<keyword evidence="5" id="KW-0812">Transmembrane</keyword>
<dbReference type="InterPro" id="IPR008166">
    <property type="entry name" value="Glyco_transf_92"/>
</dbReference>
<proteinExistence type="inferred from homology"/>
<keyword evidence="4 8" id="KW-0808">Transferase</keyword>
<reference evidence="9 10" key="1">
    <citation type="submission" date="2019-12" db="EMBL/GenBank/DDBJ databases">
        <authorList>
            <person name="Alioto T."/>
            <person name="Alioto T."/>
            <person name="Gomez Garrido J."/>
        </authorList>
    </citation>
    <scope>NUCLEOTIDE SEQUENCE [LARGE SCALE GENOMIC DNA]</scope>
</reference>
<evidence type="ECO:0000313" key="10">
    <source>
        <dbReference type="Proteomes" id="UP000594638"/>
    </source>
</evidence>
<dbReference type="Proteomes" id="UP000594638">
    <property type="component" value="Unassembled WGS sequence"/>
</dbReference>
<dbReference type="Gramene" id="OE9A114894T1">
    <property type="protein sequence ID" value="OE9A114894C1"/>
    <property type="gene ID" value="OE9A114894"/>
</dbReference>
<keyword evidence="3 8" id="KW-0328">Glycosyltransferase</keyword>
<comment type="subcellular location">
    <subcellularLocation>
        <location evidence="1">Membrane</location>
        <topology evidence="1">Single-pass membrane protein</topology>
    </subcellularLocation>
</comment>
<evidence type="ECO:0000256" key="2">
    <source>
        <dbReference type="ARBA" id="ARBA00007647"/>
    </source>
</evidence>
<comment type="similarity">
    <text evidence="2 8">Belongs to the glycosyltransferase 92 family.</text>
</comment>
<sequence length="119" mass="13804">MAYHAWFFGLSSHFVFHDVEGVSAEVRTTLKPWIRAGQVTLQDIRAQVKYDRYYYNQFLIVNDCLHRHRFSANWTFFFNVDEYIYLPNGNTLESVLGSGLGGCFGLELMVGWLKKKAAI</sequence>
<evidence type="ECO:0000256" key="7">
    <source>
        <dbReference type="ARBA" id="ARBA00023136"/>
    </source>
</evidence>
<evidence type="ECO:0000256" key="3">
    <source>
        <dbReference type="ARBA" id="ARBA00022676"/>
    </source>
</evidence>